<dbReference type="Gene3D" id="3.90.79.10">
    <property type="entry name" value="Nucleoside Triphosphate Pyrophosphohydrolase"/>
    <property type="match status" value="1"/>
</dbReference>
<evidence type="ECO:0000256" key="2">
    <source>
        <dbReference type="ARBA" id="ARBA00001947"/>
    </source>
</evidence>
<dbReference type="CDD" id="cd03429">
    <property type="entry name" value="NUDIX_NADH_pyrophosphatase_Nudt13"/>
    <property type="match status" value="1"/>
</dbReference>
<evidence type="ECO:0000256" key="7">
    <source>
        <dbReference type="ARBA" id="ARBA00022842"/>
    </source>
</evidence>
<dbReference type="GO" id="GO:0019677">
    <property type="term" value="P:NAD+ catabolic process"/>
    <property type="evidence" value="ECO:0007669"/>
    <property type="project" value="TreeGrafter"/>
</dbReference>
<dbReference type="GO" id="GO:0046872">
    <property type="term" value="F:metal ion binding"/>
    <property type="evidence" value="ECO:0007669"/>
    <property type="project" value="UniProtKB-KW"/>
</dbReference>
<dbReference type="PANTHER" id="PTHR42904">
    <property type="entry name" value="NUDIX HYDROLASE, NUDC SUBFAMILY"/>
    <property type="match status" value="1"/>
</dbReference>
<keyword evidence="5" id="KW-0479">Metal-binding</keyword>
<organism evidence="11 12">
    <name type="scientific">Tessaracoccus antarcticus</name>
    <dbReference type="NCBI Taxonomy" id="2479848"/>
    <lineage>
        <taxon>Bacteria</taxon>
        <taxon>Bacillati</taxon>
        <taxon>Actinomycetota</taxon>
        <taxon>Actinomycetes</taxon>
        <taxon>Propionibacteriales</taxon>
        <taxon>Propionibacteriaceae</taxon>
        <taxon>Tessaracoccus</taxon>
    </lineage>
</organism>
<dbReference type="GO" id="GO:0110153">
    <property type="term" value="F:RNA NAD-cap (NMN-forming) hydrolase activity"/>
    <property type="evidence" value="ECO:0007669"/>
    <property type="project" value="RHEA"/>
</dbReference>
<evidence type="ECO:0000259" key="10">
    <source>
        <dbReference type="PROSITE" id="PS51462"/>
    </source>
</evidence>
<dbReference type="EMBL" id="REFW01000002">
    <property type="protein sequence ID" value="RMB60065.1"/>
    <property type="molecule type" value="Genomic_DNA"/>
</dbReference>
<keyword evidence="8" id="KW-0520">NAD</keyword>
<dbReference type="NCBIfam" id="NF001299">
    <property type="entry name" value="PRK00241.1"/>
    <property type="match status" value="1"/>
</dbReference>
<dbReference type="OrthoDB" id="9791656at2"/>
<dbReference type="RefSeq" id="WP_121901545.1">
    <property type="nucleotide sequence ID" value="NZ_REFW01000002.1"/>
</dbReference>
<keyword evidence="12" id="KW-1185">Reference proteome</keyword>
<dbReference type="PANTHER" id="PTHR42904:SF6">
    <property type="entry name" value="NAD-CAPPED RNA HYDROLASE NUDT12"/>
    <property type="match status" value="1"/>
</dbReference>
<comment type="cofactor">
    <cofactor evidence="1">
        <name>Mg(2+)</name>
        <dbReference type="ChEBI" id="CHEBI:18420"/>
    </cofactor>
</comment>
<dbReference type="SUPFAM" id="SSF55811">
    <property type="entry name" value="Nudix"/>
    <property type="match status" value="1"/>
</dbReference>
<dbReference type="AlphaFoldDB" id="A0A3M0G5B6"/>
<dbReference type="GO" id="GO:0035529">
    <property type="term" value="F:NADH pyrophosphatase activity"/>
    <property type="evidence" value="ECO:0007669"/>
    <property type="project" value="TreeGrafter"/>
</dbReference>
<dbReference type="InterPro" id="IPR049734">
    <property type="entry name" value="NudC-like_C"/>
</dbReference>
<keyword evidence="6 11" id="KW-0378">Hydrolase</keyword>
<evidence type="ECO:0000313" key="12">
    <source>
        <dbReference type="Proteomes" id="UP000275256"/>
    </source>
</evidence>
<dbReference type="Pfam" id="PF00293">
    <property type="entry name" value="NUDIX"/>
    <property type="match status" value="1"/>
</dbReference>
<dbReference type="InterPro" id="IPR015797">
    <property type="entry name" value="NUDIX_hydrolase-like_dom_sf"/>
</dbReference>
<evidence type="ECO:0000256" key="9">
    <source>
        <dbReference type="ARBA" id="ARBA00023679"/>
    </source>
</evidence>
<evidence type="ECO:0000256" key="3">
    <source>
        <dbReference type="ARBA" id="ARBA00009595"/>
    </source>
</evidence>
<evidence type="ECO:0000256" key="5">
    <source>
        <dbReference type="ARBA" id="ARBA00022723"/>
    </source>
</evidence>
<evidence type="ECO:0000256" key="4">
    <source>
        <dbReference type="ARBA" id="ARBA00012381"/>
    </source>
</evidence>
<comment type="cofactor">
    <cofactor evidence="2">
        <name>Zn(2+)</name>
        <dbReference type="ChEBI" id="CHEBI:29105"/>
    </cofactor>
</comment>
<evidence type="ECO:0000313" key="11">
    <source>
        <dbReference type="EMBL" id="RMB60065.1"/>
    </source>
</evidence>
<evidence type="ECO:0000256" key="8">
    <source>
        <dbReference type="ARBA" id="ARBA00023027"/>
    </source>
</evidence>
<protein>
    <recommendedName>
        <fullName evidence="4">NAD(+) diphosphatase</fullName>
        <ecNumber evidence="4">3.6.1.22</ecNumber>
    </recommendedName>
</protein>
<comment type="caution">
    <text evidence="11">The sequence shown here is derived from an EMBL/GenBank/DDBJ whole genome shotgun (WGS) entry which is preliminary data.</text>
</comment>
<sequence>MNHWMGKSALERNVGVRGDADLDAAWQDAFVLEVDDQGRFSAVGSLPVELSPRDGRRASDILLGSFDGRPWFARPVLEIEQGDSATWREVDDPWQAPVASAVALVRWHAMTPHCERCGAATVPDAGGVRRVCPSCGLMVFPRQDPAIIVAVLDPDDRLLLASHSAWPSERMSIIAGFVEAGESLEQACFREVSEEVGLALDSVAYVSSQPWPMPRSLMLGFVATTRDLTVHPDGDEIAWGRFWSRSELQQALAEGEVKLPGSTSIARQLIEGWLVGTLPRPD</sequence>
<name>A0A3M0G5B6_9ACTN</name>
<dbReference type="PROSITE" id="PS51462">
    <property type="entry name" value="NUDIX"/>
    <property type="match status" value="1"/>
</dbReference>
<dbReference type="PROSITE" id="PS00893">
    <property type="entry name" value="NUDIX_BOX"/>
    <property type="match status" value="1"/>
</dbReference>
<dbReference type="InterPro" id="IPR020084">
    <property type="entry name" value="NUDIX_hydrolase_CS"/>
</dbReference>
<comment type="similarity">
    <text evidence="3">Belongs to the Nudix hydrolase family. NudC subfamily.</text>
</comment>
<feature type="domain" description="Nudix hydrolase" evidence="10">
    <location>
        <begin position="141"/>
        <end position="265"/>
    </location>
</feature>
<dbReference type="EC" id="3.6.1.22" evidence="4"/>
<reference evidence="11 12" key="1">
    <citation type="submission" date="2018-10" db="EMBL/GenBank/DDBJ databases">
        <title>Tessaracoccus antarcticuss sp. nov., isolated from sediment.</title>
        <authorList>
            <person name="Zhou L.Y."/>
            <person name="Du Z.J."/>
        </authorList>
    </citation>
    <scope>NUCLEOTIDE SEQUENCE [LARGE SCALE GENOMIC DNA]</scope>
    <source>
        <strain evidence="11 12">JDX10</strain>
    </source>
</reference>
<dbReference type="Proteomes" id="UP000275256">
    <property type="component" value="Unassembled WGS sequence"/>
</dbReference>
<dbReference type="GO" id="GO:0005829">
    <property type="term" value="C:cytosol"/>
    <property type="evidence" value="ECO:0007669"/>
    <property type="project" value="TreeGrafter"/>
</dbReference>
<keyword evidence="7" id="KW-0460">Magnesium</keyword>
<dbReference type="InterPro" id="IPR000086">
    <property type="entry name" value="NUDIX_hydrolase_dom"/>
</dbReference>
<dbReference type="Pfam" id="PF09297">
    <property type="entry name" value="Zn_ribbon_NUD"/>
    <property type="match status" value="1"/>
</dbReference>
<gene>
    <name evidence="11" type="ORF">EAX62_10180</name>
</gene>
<proteinExistence type="inferred from homology"/>
<dbReference type="InterPro" id="IPR015376">
    <property type="entry name" value="Znr_NADH_PPase"/>
</dbReference>
<dbReference type="Gene3D" id="3.90.79.20">
    <property type="match status" value="1"/>
</dbReference>
<accession>A0A3M0G5B6</accession>
<comment type="catalytic activity">
    <reaction evidence="9">
        <text>a 5'-end NAD(+)-phospho-ribonucleoside in mRNA + H2O = a 5'-end phospho-adenosine-phospho-ribonucleoside in mRNA + beta-nicotinamide D-ribonucleotide + 2 H(+)</text>
        <dbReference type="Rhea" id="RHEA:60876"/>
        <dbReference type="Rhea" id="RHEA-COMP:15698"/>
        <dbReference type="Rhea" id="RHEA-COMP:15719"/>
        <dbReference type="ChEBI" id="CHEBI:14649"/>
        <dbReference type="ChEBI" id="CHEBI:15377"/>
        <dbReference type="ChEBI" id="CHEBI:15378"/>
        <dbReference type="ChEBI" id="CHEBI:144029"/>
        <dbReference type="ChEBI" id="CHEBI:144051"/>
    </reaction>
    <physiologicalReaction direction="left-to-right" evidence="9">
        <dbReference type="Rhea" id="RHEA:60877"/>
    </physiologicalReaction>
</comment>
<evidence type="ECO:0000256" key="1">
    <source>
        <dbReference type="ARBA" id="ARBA00001946"/>
    </source>
</evidence>
<evidence type="ECO:0000256" key="6">
    <source>
        <dbReference type="ARBA" id="ARBA00022801"/>
    </source>
</evidence>
<dbReference type="InterPro" id="IPR050241">
    <property type="entry name" value="NAD-cap_RNA_hydrolase_NudC"/>
</dbReference>
<dbReference type="GO" id="GO:0006742">
    <property type="term" value="P:NADP+ catabolic process"/>
    <property type="evidence" value="ECO:0007669"/>
    <property type="project" value="TreeGrafter"/>
</dbReference>